<protein>
    <submittedName>
        <fullName evidence="1">Protein of uncharacterized function (DUF1576)</fullName>
    </submittedName>
</protein>
<sequence>MVNKNDVIYIHPIKKKPSQKNKYFYLTFTGLFFLIIGLVSGHPVETIEGLNNILTSPSNLMTDYLAIGGFGSAFINVGVLTLLSVLLCYHHKVYLNGLIFASVLTVTGFSFFGKNLYNSLSIILGVYLYARFVHKPFSQYIMVGLFASALSPVVSYITFGMNLPLGLGILFGNLTGILVVFLLPPLASNTLIFHRGFNLYNIGFTSGLIAMVVAGILRLFDFPIEVQSFVSTGYHQELTLVIFLFFSLTTLFGLFINSWKLTGLHDIFQTSGKVTTDFMAISSIGATLLNMGLVGLMLSIYVLLIGGEFNGPIIGAILSSVGFSAFGCHLKNSFPILIGIYLASYLATIHDASQTTMIVAAIFGTALAPISGFYGSIFGILAGFLHIVLVHNVSALHGGLSLYNSGFSTGFVAGFLVPILGSLTVGRKEKDGIGKRIIKKNH</sequence>
<evidence type="ECO:0000313" key="2">
    <source>
        <dbReference type="Proteomes" id="UP000352698"/>
    </source>
</evidence>
<dbReference type="Proteomes" id="UP000352698">
    <property type="component" value="Unassembled WGS sequence"/>
</dbReference>
<dbReference type="Pfam" id="PF07613">
    <property type="entry name" value="DUF1576"/>
    <property type="match status" value="2"/>
</dbReference>
<comment type="caution">
    <text evidence="1">The sequence shown here is derived from an EMBL/GenBank/DDBJ whole genome shotgun (WGS) entry which is preliminary data.</text>
</comment>
<dbReference type="AlphaFoldDB" id="A0A7Z9AUP7"/>
<name>A0A7Z9AUP7_ENTHR</name>
<dbReference type="RefSeq" id="WP_010737812.1">
    <property type="nucleotide sequence ID" value="NZ_CABEEP010000001.1"/>
</dbReference>
<organism evidence="1 2">
    <name type="scientific">Enterococcus hirae</name>
    <dbReference type="NCBI Taxonomy" id="1354"/>
    <lineage>
        <taxon>Bacteria</taxon>
        <taxon>Bacillati</taxon>
        <taxon>Bacillota</taxon>
        <taxon>Bacilli</taxon>
        <taxon>Lactobacillales</taxon>
        <taxon>Enterococcaceae</taxon>
        <taxon>Enterococcus</taxon>
    </lineage>
</organism>
<proteinExistence type="predicted"/>
<gene>
    <name evidence="1" type="ORF">NCTC12204_01742</name>
</gene>
<dbReference type="EMBL" id="CABEEP010000001">
    <property type="protein sequence ID" value="VTQ65551.1"/>
    <property type="molecule type" value="Genomic_DNA"/>
</dbReference>
<reference evidence="1 2" key="1">
    <citation type="submission" date="2019-05" db="EMBL/GenBank/DDBJ databases">
        <authorList>
            <consortium name="Pathogen Informatics"/>
        </authorList>
    </citation>
    <scope>NUCLEOTIDE SEQUENCE [LARGE SCALE GENOMIC DNA]</scope>
    <source>
        <strain evidence="1 2">NCTC12204</strain>
    </source>
</reference>
<dbReference type="InterPro" id="IPR011470">
    <property type="entry name" value="DUF1576"/>
</dbReference>
<evidence type="ECO:0000313" key="1">
    <source>
        <dbReference type="EMBL" id="VTQ65551.1"/>
    </source>
</evidence>
<accession>A0A7Z9AUP7</accession>